<proteinExistence type="predicted"/>
<keyword evidence="2" id="KW-1185">Reference proteome</keyword>
<gene>
    <name evidence="1" type="ORF">K441DRAFT_624380</name>
</gene>
<accession>A0ACC8EKC1</accession>
<dbReference type="Proteomes" id="UP000250078">
    <property type="component" value="Unassembled WGS sequence"/>
</dbReference>
<reference evidence="1 2" key="1">
    <citation type="journal article" date="2016" name="Nat. Commun.">
        <title>Ectomycorrhizal ecology is imprinted in the genome of the dominant symbiotic fungus Cenococcum geophilum.</title>
        <authorList>
            <consortium name="DOE Joint Genome Institute"/>
            <person name="Peter M."/>
            <person name="Kohler A."/>
            <person name="Ohm R.A."/>
            <person name="Kuo A."/>
            <person name="Krutzmann J."/>
            <person name="Morin E."/>
            <person name="Arend M."/>
            <person name="Barry K.W."/>
            <person name="Binder M."/>
            <person name="Choi C."/>
            <person name="Clum A."/>
            <person name="Copeland A."/>
            <person name="Grisel N."/>
            <person name="Haridas S."/>
            <person name="Kipfer T."/>
            <person name="LaButti K."/>
            <person name="Lindquist E."/>
            <person name="Lipzen A."/>
            <person name="Maire R."/>
            <person name="Meier B."/>
            <person name="Mihaltcheva S."/>
            <person name="Molinier V."/>
            <person name="Murat C."/>
            <person name="Poggeler S."/>
            <person name="Quandt C.A."/>
            <person name="Sperisen C."/>
            <person name="Tritt A."/>
            <person name="Tisserant E."/>
            <person name="Crous P.W."/>
            <person name="Henrissat B."/>
            <person name="Nehls U."/>
            <person name="Egli S."/>
            <person name="Spatafora J.W."/>
            <person name="Grigoriev I.V."/>
            <person name="Martin F.M."/>
        </authorList>
    </citation>
    <scope>NUCLEOTIDE SEQUENCE [LARGE SCALE GENOMIC DNA]</scope>
    <source>
        <strain evidence="1 2">1.58</strain>
    </source>
</reference>
<dbReference type="EMBL" id="KV748292">
    <property type="protein sequence ID" value="OCK86675.1"/>
    <property type="molecule type" value="Genomic_DNA"/>
</dbReference>
<sequence>MPSTRLILRPSRTLLTFSRPFSTFIPRLNINERGNDTTTEWRKKQAEKPLNPHLTNMTSAIANEMPSVGKQAPLPEMLSSADPNFVPKDAVPENTERMTGGTQSGSDTSGSNKELGIGELEGAKFKVEPLRRTGEDVSTTRARLLYQSRKRGTLESDLLLSTFADAHLATMMPHQLRQYDFFLDENDWDIYYWATQEPVPTSAEYAEGPGPAAATPAAQGTARPPRTEEWRRAPVSGEWAQTVGAFKPAYRPVPSRWRGSEILAMIRQHVKDRSAGGVKESEAGVDGKGLAQSVKGTGGSGLGMMPDVRQFDS</sequence>
<organism evidence="1 2">
    <name type="scientific">Cenococcum geophilum 1.58</name>
    <dbReference type="NCBI Taxonomy" id="794803"/>
    <lineage>
        <taxon>Eukaryota</taxon>
        <taxon>Fungi</taxon>
        <taxon>Dikarya</taxon>
        <taxon>Ascomycota</taxon>
        <taxon>Pezizomycotina</taxon>
        <taxon>Dothideomycetes</taxon>
        <taxon>Pleosporomycetidae</taxon>
        <taxon>Gloniales</taxon>
        <taxon>Gloniaceae</taxon>
        <taxon>Cenococcum</taxon>
    </lineage>
</organism>
<evidence type="ECO:0000313" key="1">
    <source>
        <dbReference type="EMBL" id="OCK86675.1"/>
    </source>
</evidence>
<evidence type="ECO:0000313" key="2">
    <source>
        <dbReference type="Proteomes" id="UP000250078"/>
    </source>
</evidence>
<name>A0ACC8EKC1_9PEZI</name>
<protein>
    <submittedName>
        <fullName evidence="1">Uncharacterized protein</fullName>
    </submittedName>
</protein>